<dbReference type="AlphaFoldDB" id="A0AAV9Y4B8"/>
<protein>
    <submittedName>
        <fullName evidence="2">Uncharacterized protein</fullName>
    </submittedName>
</protein>
<feature type="transmembrane region" description="Helical" evidence="1">
    <location>
        <begin position="12"/>
        <end position="34"/>
    </location>
</feature>
<organism evidence="2 3">
    <name type="scientific">Cryptosporidium xiaoi</name>
    <dbReference type="NCBI Taxonomy" id="659607"/>
    <lineage>
        <taxon>Eukaryota</taxon>
        <taxon>Sar</taxon>
        <taxon>Alveolata</taxon>
        <taxon>Apicomplexa</taxon>
        <taxon>Conoidasida</taxon>
        <taxon>Coccidia</taxon>
        <taxon>Eucoccidiorida</taxon>
        <taxon>Eimeriorina</taxon>
        <taxon>Cryptosporidiidae</taxon>
        <taxon>Cryptosporidium</taxon>
    </lineage>
</organism>
<proteinExistence type="predicted"/>
<evidence type="ECO:0000313" key="3">
    <source>
        <dbReference type="Proteomes" id="UP001311799"/>
    </source>
</evidence>
<comment type="caution">
    <text evidence="2">The sequence shown here is derived from an EMBL/GenBank/DDBJ whole genome shotgun (WGS) entry which is preliminary data.</text>
</comment>
<reference evidence="2 3" key="1">
    <citation type="submission" date="2023-10" db="EMBL/GenBank/DDBJ databases">
        <title>Comparative genomics analysis reveals potential genetic determinants of host preference in Cryptosporidium xiaoi.</title>
        <authorList>
            <person name="Xiao L."/>
            <person name="Li J."/>
        </authorList>
    </citation>
    <scope>NUCLEOTIDE SEQUENCE [LARGE SCALE GENOMIC DNA]</scope>
    <source>
        <strain evidence="2 3">52996</strain>
    </source>
</reference>
<evidence type="ECO:0000256" key="1">
    <source>
        <dbReference type="SAM" id="Phobius"/>
    </source>
</evidence>
<dbReference type="EMBL" id="JAWDEY010000010">
    <property type="protein sequence ID" value="KAK6590041.1"/>
    <property type="molecule type" value="Genomic_DNA"/>
</dbReference>
<sequence>MIEPASAFCIGVYFLGVGVVSSVLYIPISLMRAIEHYHIRRNVRGISDDNNGGNNNNECFSEDEIVGVCSIMNSNSKKKESICDDYSNASLHSKPELLLIYKKKLLRDMLNCNNYLTNLNLDDKSDIYSNCGYSDGDDNNKRSPRQDDYYLSSYNCDFSASTFKELTSSTSSSGVDTSTVSTSTLFNGSEGEINVLVENEDSIFHLDYFNNIQVVKDTGRSACSSSNSTYSLVSSLDTSSTINRHTSKCNDKNVINRLDNGVYLYNNKHLSMYDNESRCSDSNFSFSSHKVLNENKKVGNPVSSFITEISEAYDVLAP</sequence>
<accession>A0AAV9Y4B8</accession>
<evidence type="ECO:0000313" key="2">
    <source>
        <dbReference type="EMBL" id="KAK6590041.1"/>
    </source>
</evidence>
<keyword evidence="3" id="KW-1185">Reference proteome</keyword>
<dbReference type="Proteomes" id="UP001311799">
    <property type="component" value="Unassembled WGS sequence"/>
</dbReference>
<keyword evidence="1" id="KW-0472">Membrane</keyword>
<gene>
    <name evidence="2" type="ORF">RS030_192890</name>
</gene>
<keyword evidence="1" id="KW-1133">Transmembrane helix</keyword>
<name>A0AAV9Y4B8_9CRYT</name>
<keyword evidence="1" id="KW-0812">Transmembrane</keyword>